<comment type="caution">
    <text evidence="11">The sequence shown here is derived from an EMBL/GenBank/DDBJ whole genome shotgun (WGS) entry which is preliminary data.</text>
</comment>
<evidence type="ECO:0000256" key="2">
    <source>
        <dbReference type="ARBA" id="ARBA00007257"/>
    </source>
</evidence>
<evidence type="ECO:0000259" key="9">
    <source>
        <dbReference type="Pfam" id="PF05737"/>
    </source>
</evidence>
<evidence type="ECO:0000256" key="3">
    <source>
        <dbReference type="ARBA" id="ARBA00022512"/>
    </source>
</evidence>
<feature type="domain" description="SpaA-like prealbumin fold" evidence="10">
    <location>
        <begin position="1107"/>
        <end position="1188"/>
    </location>
</feature>
<dbReference type="Gene3D" id="2.60.40.740">
    <property type="match status" value="5"/>
</dbReference>
<sequence>MKFFSNKGKYSMVIMVILALVMQLVIPIHENYALGEEEFEENVERELKVEGESENVEDEVNSEDTPNSKEVLTKYETNKTEIKNLGEEKLKEVNKRSGTEFKFITDVEITDENGNHFEGPIAKDSKIRIQYNYEIENELNVDINQKYTLEIPEEINIIENMKIQLKNGNGDLIATVNIDTNNNATIQFDENVNEQLYDRSGYFWVYSEFDAEKIGNNGETEIVFDLGGGNSQTIVVEFEKEEETANVNLSKSGEYDNDKNEITWNIEIRPETTPNGRSIENVVISDVIQEGQTYVENSAIIDNNANGEFKFEGNKLTYTFNESIKDGEVYNISFKTKPDLSAFDKEGKTIYFKNQAEATFNDNGKSISNEASVKTTVDFISKKGEYKYETKQIDWIVEINKNNLEISNAKIVDTIPKGLELVEGSVKLDGKTVETVEYDYVKGDNETYKLTYEFNETIKEKHTLTYSTKVVDPKAYESNESKTYTNKVKLEGDGVPEGTTAERGIGVPTSVIEKWDNPGYDPSTQEITWKIRVNYNKIKIENAVVEDTIPEGLEYVEGSFEIDNNADGTFKYENGTIKYSFNGEINDTYMLTFKTKVLDNNIWANNASKSFNNTAKLTGSNIPESKSTGYQYVSSQVIKKIGTGYDYLIREASWKIEINQNRMPMNNVVVTDVIGKYEDFVKDSVVITGPSKDNAKINYNEENKTLTIKFPGEIKDIHTIEFKTKIVDESIFHTNGDQNLDNTAAINGDEVPKTGVSSTASNKIENTVVSKRGNYKSGNNFIDWEVVLNQNQLPISNAILEDTLQEGLELDTSSVKLIKLIVDKDGKYKEGEEVALDASNVNYNPETRKFEFHFTGEITEAHVLKFRTDIADSHKDAIFTNTIDFKGSSRTTTDTSEEIKVRFQIGGGGATGSSRGSIKIIKVDEDNDSIKLQGAVFELLDKFGNVLKTSEPTGENGEVLFKGLKFDRTYYIREKVSPDKYALSDEVYEFQLNNEDGKKDIEYKFENKKIRGTIEFSKLGEDKKPLAGAEFTLYSKDNDKLAIATAVSDSEGKVVFENIPYGSYIIKETKAPAGYLLSGTILEANITENGKIVTANPESLSNKKIRGTIEFSKLGEDKKPLAGAEFTLYSKDNDKLAIATAVSDSEGKVVFTDIPYGNYIIKETKAPAGYLLSGTILEANITENGKIVTANPESISNTKIRGSIEFSKLDEDKKPLAGAEFTLYSKDNDKLAIATAVSDSEGKVVFENIPYGSYIIKETKAPEGYLLSDTILKASITEDGKTVKADPESISNTKIKGTLELSKIDKSTSKPLANAKIAVYDEDGKLVEEKITDKNGIAKFEQLPYGKYYFMETEAPLGYVKNNEKYTFEIKDNGEIVKKVLENEKIEQEKPEKPQDQDDFKEPKKPEKPKLELKKPIINLPRTGEKGKLVFYMSGLLLLVLGLIIRKK</sequence>
<evidence type="ECO:0000313" key="12">
    <source>
        <dbReference type="Proteomes" id="UP000462760"/>
    </source>
</evidence>
<feature type="transmembrane region" description="Helical" evidence="8">
    <location>
        <begin position="1429"/>
        <end position="1445"/>
    </location>
</feature>
<dbReference type="Pfam" id="PF05737">
    <property type="entry name" value="Collagen_bind"/>
    <property type="match status" value="3"/>
</dbReference>
<reference evidence="11 12" key="1">
    <citation type="submission" date="2019-08" db="EMBL/GenBank/DDBJ databases">
        <title>In-depth cultivation of the pig gut microbiome towards novel bacterial diversity and tailored functional studies.</title>
        <authorList>
            <person name="Wylensek D."/>
            <person name="Hitch T.C.A."/>
            <person name="Clavel T."/>
        </authorList>
    </citation>
    <scope>NUCLEOTIDE SEQUENCE [LARGE SCALE GENOMIC DNA]</scope>
    <source>
        <strain evidence="11 12">Med78-601-WT-4W-RMD-3</strain>
    </source>
</reference>
<gene>
    <name evidence="11" type="ORF">FYJ27_06290</name>
</gene>
<feature type="domain" description="SpaA-like prealbumin fold" evidence="10">
    <location>
        <begin position="1297"/>
        <end position="1385"/>
    </location>
</feature>
<name>A0A844FHC1_9FIRM</name>
<evidence type="ECO:0000256" key="1">
    <source>
        <dbReference type="ARBA" id="ARBA00004191"/>
    </source>
</evidence>
<organism evidence="11 12">
    <name type="scientific">Anaerosalibacter bizertensis</name>
    <dbReference type="NCBI Taxonomy" id="932217"/>
    <lineage>
        <taxon>Bacteria</taxon>
        <taxon>Bacillati</taxon>
        <taxon>Bacillota</taxon>
        <taxon>Tissierellia</taxon>
        <taxon>Tissierellales</taxon>
        <taxon>Sporanaerobacteraceae</taxon>
        <taxon>Anaerosalibacter</taxon>
    </lineage>
</organism>
<dbReference type="InterPro" id="IPR047589">
    <property type="entry name" value="DUF11_rpt"/>
</dbReference>
<dbReference type="GO" id="GO:0005518">
    <property type="term" value="F:collagen binding"/>
    <property type="evidence" value="ECO:0007669"/>
    <property type="project" value="InterPro"/>
</dbReference>
<dbReference type="InterPro" id="IPR013783">
    <property type="entry name" value="Ig-like_fold"/>
</dbReference>
<dbReference type="Proteomes" id="UP000462760">
    <property type="component" value="Unassembled WGS sequence"/>
</dbReference>
<dbReference type="NCBIfam" id="TIGR01451">
    <property type="entry name" value="B_ant_repeat"/>
    <property type="match status" value="2"/>
</dbReference>
<accession>A0A844FHC1</accession>
<evidence type="ECO:0000256" key="8">
    <source>
        <dbReference type="SAM" id="Phobius"/>
    </source>
</evidence>
<dbReference type="SUPFAM" id="SSF49478">
    <property type="entry name" value="Cna protein B-type domain"/>
    <property type="match status" value="4"/>
</dbReference>
<dbReference type="InterPro" id="IPR011252">
    <property type="entry name" value="Fibrogen-bd_dom1"/>
</dbReference>
<evidence type="ECO:0000256" key="5">
    <source>
        <dbReference type="ARBA" id="ARBA00022729"/>
    </source>
</evidence>
<keyword evidence="5" id="KW-0732">Signal</keyword>
<dbReference type="Gene3D" id="2.60.40.1280">
    <property type="match status" value="1"/>
</dbReference>
<feature type="domain" description="Collagen binding" evidence="9">
    <location>
        <begin position="767"/>
        <end position="890"/>
    </location>
</feature>
<evidence type="ECO:0000256" key="4">
    <source>
        <dbReference type="ARBA" id="ARBA00022525"/>
    </source>
</evidence>
<keyword evidence="3" id="KW-0134">Cell wall</keyword>
<feature type="domain" description="SpaA-like prealbumin fold" evidence="10">
    <location>
        <begin position="1202"/>
        <end position="1285"/>
    </location>
</feature>
<comment type="subcellular location">
    <subcellularLocation>
        <location evidence="1">Secreted</location>
        <location evidence="1">Cell wall</location>
    </subcellularLocation>
</comment>
<dbReference type="SUPFAM" id="SSF49401">
    <property type="entry name" value="Bacterial adhesins"/>
    <property type="match status" value="6"/>
</dbReference>
<feature type="region of interest" description="Disordered" evidence="7">
    <location>
        <begin position="1382"/>
        <end position="1415"/>
    </location>
</feature>
<dbReference type="Pfam" id="PF17802">
    <property type="entry name" value="SpaA"/>
    <property type="match status" value="5"/>
</dbReference>
<comment type="similarity">
    <text evidence="2">Belongs to the serine-aspartate repeat-containing protein (SDr) family.</text>
</comment>
<dbReference type="OrthoDB" id="3265073at2"/>
<evidence type="ECO:0000256" key="7">
    <source>
        <dbReference type="SAM" id="MobiDB-lite"/>
    </source>
</evidence>
<dbReference type="InterPro" id="IPR008966">
    <property type="entry name" value="Adhesion_dom_sf"/>
</dbReference>
<protein>
    <submittedName>
        <fullName evidence="11">LPXTG cell wall anchor domain-containing protein</fullName>
    </submittedName>
</protein>
<feature type="domain" description="Collagen binding" evidence="9">
    <location>
        <begin position="379"/>
        <end position="494"/>
    </location>
</feature>
<dbReference type="InterPro" id="IPR041033">
    <property type="entry name" value="SpaA_PFL_dom_1"/>
</dbReference>
<evidence type="ECO:0000259" key="10">
    <source>
        <dbReference type="Pfam" id="PF17802"/>
    </source>
</evidence>
<dbReference type="GO" id="GO:0007155">
    <property type="term" value="P:cell adhesion"/>
    <property type="evidence" value="ECO:0007669"/>
    <property type="project" value="InterPro"/>
</dbReference>
<keyword evidence="4" id="KW-0964">Secreted</keyword>
<keyword evidence="8" id="KW-0812">Transmembrane</keyword>
<dbReference type="Gene3D" id="2.60.40.10">
    <property type="entry name" value="Immunoglobulins"/>
    <property type="match status" value="5"/>
</dbReference>
<feature type="domain" description="SpaA-like prealbumin fold" evidence="10">
    <location>
        <begin position="916"/>
        <end position="1002"/>
    </location>
</feature>
<keyword evidence="8" id="KW-1133">Transmembrane helix</keyword>
<dbReference type="RefSeq" id="WP_154484026.1">
    <property type="nucleotide sequence ID" value="NZ_VULR01000007.1"/>
</dbReference>
<dbReference type="PANTHER" id="PTHR36108">
    <property type="entry name" value="COLOSSIN-B-RELATED"/>
    <property type="match status" value="1"/>
</dbReference>
<evidence type="ECO:0000256" key="6">
    <source>
        <dbReference type="ARBA" id="ARBA00023088"/>
    </source>
</evidence>
<evidence type="ECO:0000313" key="11">
    <source>
        <dbReference type="EMBL" id="MSS43342.1"/>
    </source>
</evidence>
<keyword evidence="8" id="KW-0472">Membrane</keyword>
<feature type="domain" description="SpaA-like prealbumin fold" evidence="10">
    <location>
        <begin position="1012"/>
        <end position="1093"/>
    </location>
</feature>
<proteinExistence type="inferred from homology"/>
<dbReference type="PANTHER" id="PTHR36108:SF13">
    <property type="entry name" value="COLOSSIN-B-RELATED"/>
    <property type="match status" value="1"/>
</dbReference>
<keyword evidence="6" id="KW-0572">Peptidoglycan-anchor</keyword>
<feature type="domain" description="Collagen binding" evidence="9">
    <location>
        <begin position="522"/>
        <end position="626"/>
    </location>
</feature>
<dbReference type="EMBL" id="VULR01000007">
    <property type="protein sequence ID" value="MSS43342.1"/>
    <property type="molecule type" value="Genomic_DNA"/>
</dbReference>
<dbReference type="InterPro" id="IPR008456">
    <property type="entry name" value="Collagen-bd_dom"/>
</dbReference>
<dbReference type="NCBIfam" id="TIGR01167">
    <property type="entry name" value="LPXTG_anchor"/>
    <property type="match status" value="1"/>
</dbReference>